<keyword evidence="3 5" id="KW-0648">Protein biosynthesis</keyword>
<gene>
    <name evidence="5" type="primary">EIF6</name>
    <name evidence="9" type="ORF">M0812_15120</name>
    <name evidence="7" type="ORF">M0812_21455</name>
    <name evidence="8" type="ORF">M0812_22303</name>
    <name evidence="6" type="ORF">M0812_24544</name>
    <name evidence="10" type="ORF">M0813_10884</name>
    <name evidence="13" type="ORF">M0813_11638</name>
    <name evidence="12" type="ORF">M0813_17599</name>
    <name evidence="11" type="ORF">M0813_21259</name>
</gene>
<dbReference type="GO" id="GO:0043023">
    <property type="term" value="F:ribosomal large subunit binding"/>
    <property type="evidence" value="ECO:0007669"/>
    <property type="project" value="UniProtKB-UniRule"/>
</dbReference>
<dbReference type="SUPFAM" id="SSF55909">
    <property type="entry name" value="Pentein"/>
    <property type="match status" value="1"/>
</dbReference>
<dbReference type="CDD" id="cd00527">
    <property type="entry name" value="IF6"/>
    <property type="match status" value="1"/>
</dbReference>
<comment type="similarity">
    <text evidence="5">Belongs to the eIF-6 family.</text>
</comment>
<protein>
    <recommendedName>
        <fullName evidence="5">Eukaryotic translation initiation factor 6</fullName>
        <shortName evidence="5">eIF-6</shortName>
    </recommendedName>
</protein>
<dbReference type="InterPro" id="IPR002769">
    <property type="entry name" value="eIF6"/>
</dbReference>
<dbReference type="EMBL" id="JANTQA010000057">
    <property type="protein sequence ID" value="KAJ3429201.1"/>
    <property type="molecule type" value="Genomic_DNA"/>
</dbReference>
<keyword evidence="1 5" id="KW-0963">Cytoplasm</keyword>
<evidence type="ECO:0000313" key="12">
    <source>
        <dbReference type="EMBL" id="KAJ6248472.1"/>
    </source>
</evidence>
<evidence type="ECO:0000313" key="6">
    <source>
        <dbReference type="EMBL" id="KAJ3429201.1"/>
    </source>
</evidence>
<dbReference type="EMBL" id="JANTQA010000047">
    <property type="protein sequence ID" value="KAJ3433347.1"/>
    <property type="molecule type" value="Genomic_DNA"/>
</dbReference>
<sequence>MAIRAQFQSSSEIGVFAKLTNSYCLVAQGGSENFYSVFESELSEHIPVVHVSISGTKVIGSMIAGNKNGVLLPTTTSDQELMHIRNSLPESVKVIRIEEKLTALGNCITCNDYVALIHPELEKETEEIIADVLGVEVFRQTISGESLVGTYCVFTNQGGIVHPKCSIEETDELSSLLQVPLVSTTLNKGSSVLGSGICVNDWSCFCGLDTTATELSTVENIFKIDEGQNPLNIVNELRNTIVDEIL</sequence>
<dbReference type="SMART" id="SM00654">
    <property type="entry name" value="eIF6"/>
    <property type="match status" value="1"/>
</dbReference>
<comment type="caution">
    <text evidence="7">The sequence shown here is derived from an EMBL/GenBank/DDBJ whole genome shotgun (WGS) entry which is preliminary data.</text>
</comment>
<dbReference type="GO" id="GO:0005737">
    <property type="term" value="C:cytoplasm"/>
    <property type="evidence" value="ECO:0007669"/>
    <property type="project" value="UniProtKB-SubCell"/>
</dbReference>
<organism evidence="7 14">
    <name type="scientific">Anaeramoeba flamelloides</name>
    <dbReference type="NCBI Taxonomy" id="1746091"/>
    <lineage>
        <taxon>Eukaryota</taxon>
        <taxon>Metamonada</taxon>
        <taxon>Anaeramoebidae</taxon>
        <taxon>Anaeramoeba</taxon>
    </lineage>
</organism>
<dbReference type="EMBL" id="JANTQA010000032">
    <property type="protein sequence ID" value="KAJ3439099.1"/>
    <property type="molecule type" value="Genomic_DNA"/>
</dbReference>
<evidence type="ECO:0000256" key="1">
    <source>
        <dbReference type="ARBA" id="ARBA00022490"/>
    </source>
</evidence>
<comment type="subcellular location">
    <subcellularLocation>
        <location evidence="5">Cytoplasm</location>
    </subcellularLocation>
    <subcellularLocation>
        <location evidence="5">Nucleus</location>
        <location evidence="5">Nucleolus</location>
    </subcellularLocation>
    <text evidence="5">Shuttles between cytoplasm and nucleus/nucleolus.</text>
</comment>
<dbReference type="GO" id="GO:0042273">
    <property type="term" value="P:ribosomal large subunit biogenesis"/>
    <property type="evidence" value="ECO:0007669"/>
    <property type="project" value="UniProtKB-UniRule"/>
</dbReference>
<evidence type="ECO:0000313" key="9">
    <source>
        <dbReference type="EMBL" id="KAJ3439099.1"/>
    </source>
</evidence>
<evidence type="ECO:0000313" key="11">
    <source>
        <dbReference type="EMBL" id="KAJ6244001.1"/>
    </source>
</evidence>
<evidence type="ECO:0000313" key="15">
    <source>
        <dbReference type="Proteomes" id="UP001150062"/>
    </source>
</evidence>
<reference evidence="7" key="2">
    <citation type="submission" date="2022-08" db="EMBL/GenBank/DDBJ databases">
        <title>Novel sulphate-reducing endosymbionts in the free-living metamonad Anaeramoeba.</title>
        <authorList>
            <person name="Jerlstrom-Hultqvist J."/>
            <person name="Cepicka I."/>
            <person name="Gallot-Lavallee L."/>
            <person name="Salas-Leiva D."/>
            <person name="Curtis B.A."/>
            <person name="Zahonova K."/>
            <person name="Pipaliya S."/>
            <person name="Dacks J."/>
            <person name="Roger A.J."/>
        </authorList>
    </citation>
    <scope>NUCLEOTIDE SEQUENCE</scope>
    <source>
        <strain evidence="7">Busselton2</strain>
    </source>
</reference>
<dbReference type="GO" id="GO:0003743">
    <property type="term" value="F:translation initiation factor activity"/>
    <property type="evidence" value="ECO:0007669"/>
    <property type="project" value="UniProtKB-UniRule"/>
</dbReference>
<evidence type="ECO:0000313" key="14">
    <source>
        <dbReference type="Proteomes" id="UP001146793"/>
    </source>
</evidence>
<dbReference type="NCBIfam" id="TIGR00323">
    <property type="entry name" value="eIF-6"/>
    <property type="match status" value="1"/>
</dbReference>
<name>A0AAV7YUM4_9EUKA</name>
<dbReference type="EMBL" id="JANTQA010000047">
    <property type="protein sequence ID" value="KAJ3432514.1"/>
    <property type="molecule type" value="Genomic_DNA"/>
</dbReference>
<comment type="function">
    <text evidence="5">Binds to the 60S ribosomal subunit and prevents its association with the 40S ribosomal subunit to form the 80S initiation complex in the cytoplasm. May also be involved in ribosome biogenesis.</text>
</comment>
<dbReference type="Gene3D" id="3.75.10.10">
    <property type="entry name" value="L-arginine/glycine Amidinotransferase, Chain A"/>
    <property type="match status" value="1"/>
</dbReference>
<dbReference type="AlphaFoldDB" id="A0AAV7YUM4"/>
<evidence type="ECO:0000313" key="7">
    <source>
        <dbReference type="EMBL" id="KAJ3432514.1"/>
    </source>
</evidence>
<dbReference type="EMBL" id="JAOAOG010000166">
    <property type="protein sequence ID" value="KAJ6244001.1"/>
    <property type="molecule type" value="Genomic_DNA"/>
</dbReference>
<evidence type="ECO:0000313" key="13">
    <source>
        <dbReference type="EMBL" id="KAJ6255208.1"/>
    </source>
</evidence>
<keyword evidence="4 5" id="KW-0539">Nucleus</keyword>
<dbReference type="EMBL" id="JAOAOG010000343">
    <property type="protein sequence ID" value="KAJ6226455.1"/>
    <property type="molecule type" value="Genomic_DNA"/>
</dbReference>
<comment type="subunit">
    <text evidence="5">Monomer. Associates with the 60S ribosomal subunit.</text>
</comment>
<keyword evidence="15" id="KW-1185">Reference proteome</keyword>
<dbReference type="PIRSF" id="PIRSF006413">
    <property type="entry name" value="IF-6"/>
    <property type="match status" value="1"/>
</dbReference>
<accession>A0AAV7YUM4</accession>
<dbReference type="GO" id="GO:0005730">
    <property type="term" value="C:nucleolus"/>
    <property type="evidence" value="ECO:0007669"/>
    <property type="project" value="UniProtKB-SubCell"/>
</dbReference>
<dbReference type="Pfam" id="PF01912">
    <property type="entry name" value="eIF-6"/>
    <property type="match status" value="1"/>
</dbReference>
<evidence type="ECO:0000256" key="2">
    <source>
        <dbReference type="ARBA" id="ARBA00022540"/>
    </source>
</evidence>
<evidence type="ECO:0000313" key="8">
    <source>
        <dbReference type="EMBL" id="KAJ3433347.1"/>
    </source>
</evidence>
<keyword evidence="5" id="KW-0690">Ribosome biogenesis</keyword>
<reference evidence="10" key="1">
    <citation type="submission" date="2022-08" db="EMBL/GenBank/DDBJ databases">
        <title>Novel sulfate-reducing endosymbionts in the free-living metamonad Anaeramoeba.</title>
        <authorList>
            <person name="Jerlstrom-Hultqvist J."/>
            <person name="Cepicka I."/>
            <person name="Gallot-Lavallee L."/>
            <person name="Salas-Leiva D."/>
            <person name="Curtis B.A."/>
            <person name="Zahonova K."/>
            <person name="Pipaliya S."/>
            <person name="Dacks J."/>
            <person name="Roger A.J."/>
        </authorList>
    </citation>
    <scope>NUCLEOTIDE SEQUENCE</scope>
    <source>
        <strain evidence="10">Schooner1</strain>
    </source>
</reference>
<dbReference type="EMBL" id="JAOAOG010000009">
    <property type="protein sequence ID" value="KAJ6255208.1"/>
    <property type="molecule type" value="Genomic_DNA"/>
</dbReference>
<dbReference type="PANTHER" id="PTHR10784">
    <property type="entry name" value="TRANSLATION INITIATION FACTOR 6"/>
    <property type="match status" value="1"/>
</dbReference>
<keyword evidence="2 5" id="KW-0396">Initiation factor</keyword>
<dbReference type="Proteomes" id="UP001150062">
    <property type="component" value="Unassembled WGS sequence"/>
</dbReference>
<evidence type="ECO:0000256" key="4">
    <source>
        <dbReference type="ARBA" id="ARBA00023242"/>
    </source>
</evidence>
<evidence type="ECO:0000256" key="5">
    <source>
        <dbReference type="HAMAP-Rule" id="MF_03132"/>
    </source>
</evidence>
<dbReference type="FunFam" id="3.75.10.10:FF:000001">
    <property type="entry name" value="Eukaryotic translation initiation factor 6"/>
    <property type="match status" value="1"/>
</dbReference>
<dbReference type="Proteomes" id="UP001146793">
    <property type="component" value="Unassembled WGS sequence"/>
</dbReference>
<dbReference type="HAMAP" id="MF_00032">
    <property type="entry name" value="eIF_6"/>
    <property type="match status" value="1"/>
</dbReference>
<evidence type="ECO:0000313" key="10">
    <source>
        <dbReference type="EMBL" id="KAJ6226455.1"/>
    </source>
</evidence>
<proteinExistence type="inferred from homology"/>
<evidence type="ECO:0000256" key="3">
    <source>
        <dbReference type="ARBA" id="ARBA00022917"/>
    </source>
</evidence>
<dbReference type="EMBL" id="JAOAOG010000112">
    <property type="protein sequence ID" value="KAJ6248472.1"/>
    <property type="molecule type" value="Genomic_DNA"/>
</dbReference>
<dbReference type="GO" id="GO:0042256">
    <property type="term" value="P:cytosolic ribosome assembly"/>
    <property type="evidence" value="ECO:0007669"/>
    <property type="project" value="UniProtKB-UniRule"/>
</dbReference>